<gene>
    <name evidence="1" type="ORF">NCTC11159_02078</name>
</gene>
<protein>
    <recommendedName>
        <fullName evidence="3">Chemotaxis methyl-accepting receptor HlyB-like 4HB MCP domain-containing protein</fullName>
    </recommendedName>
</protein>
<evidence type="ECO:0008006" key="3">
    <source>
        <dbReference type="Google" id="ProtNLM"/>
    </source>
</evidence>
<organism evidence="1 2">
    <name type="scientific">Iodobacter fluviatilis</name>
    <dbReference type="NCBI Taxonomy" id="537"/>
    <lineage>
        <taxon>Bacteria</taxon>
        <taxon>Pseudomonadati</taxon>
        <taxon>Pseudomonadota</taxon>
        <taxon>Betaproteobacteria</taxon>
        <taxon>Neisseriales</taxon>
        <taxon>Chitinibacteraceae</taxon>
        <taxon>Iodobacter</taxon>
    </lineage>
</organism>
<proteinExistence type="predicted"/>
<accession>A0A377Q847</accession>
<dbReference type="EMBL" id="UGHR01000001">
    <property type="protein sequence ID" value="STQ91007.1"/>
    <property type="molecule type" value="Genomic_DNA"/>
</dbReference>
<dbReference type="RefSeq" id="WP_115227268.1">
    <property type="nucleotide sequence ID" value="NZ_CAWRDJ010000009.1"/>
</dbReference>
<dbReference type="Proteomes" id="UP000255108">
    <property type="component" value="Unassembled WGS sequence"/>
</dbReference>
<reference evidence="1 2" key="1">
    <citation type="submission" date="2018-06" db="EMBL/GenBank/DDBJ databases">
        <authorList>
            <consortium name="Pathogen Informatics"/>
            <person name="Doyle S."/>
        </authorList>
    </citation>
    <scope>NUCLEOTIDE SEQUENCE [LARGE SCALE GENOMIC DNA]</scope>
    <source>
        <strain evidence="1 2">NCTC11159</strain>
    </source>
</reference>
<name>A0A377Q847_9NEIS</name>
<dbReference type="AlphaFoldDB" id="A0A377Q847"/>
<sequence length="174" mass="20427">MTLNNLKFRTSCACIAIILFAVFLLILNFEHQAQLLITEFNSPAQRKILKEVRSANKEYSFVEKAIQDYETSPDTSNLQNIKLQFHVFSERIEKYHNGTYASLSENNRLFQENLPPLLRWVEKYKNIFNKEEKININVLQSSMTKVAPHLRIVVNALDERNNELLEKTKKNFHP</sequence>
<evidence type="ECO:0000313" key="2">
    <source>
        <dbReference type="Proteomes" id="UP000255108"/>
    </source>
</evidence>
<evidence type="ECO:0000313" key="1">
    <source>
        <dbReference type="EMBL" id="STQ91007.1"/>
    </source>
</evidence>